<feature type="region of interest" description="Disordered" evidence="1">
    <location>
        <begin position="1"/>
        <end position="82"/>
    </location>
</feature>
<keyword evidence="3" id="KW-1185">Reference proteome</keyword>
<name>A0AAV7W340_PLEWA</name>
<evidence type="ECO:0000313" key="2">
    <source>
        <dbReference type="EMBL" id="KAJ1207381.1"/>
    </source>
</evidence>
<evidence type="ECO:0000256" key="1">
    <source>
        <dbReference type="SAM" id="MobiDB-lite"/>
    </source>
</evidence>
<evidence type="ECO:0000313" key="3">
    <source>
        <dbReference type="Proteomes" id="UP001066276"/>
    </source>
</evidence>
<sequence>MLGFEWGRDDTKERRKVEREDAEARREVERWDGEENEATDQGNNARNLEAEETKEMHPGDRGGSGEEQAEAERPGRCEGARCVPGGMWLDQVRDRLCVHLPPVFRRVGG</sequence>
<accession>A0AAV7W340</accession>
<comment type="caution">
    <text evidence="2">The sequence shown here is derived from an EMBL/GenBank/DDBJ whole genome shotgun (WGS) entry which is preliminary data.</text>
</comment>
<organism evidence="2 3">
    <name type="scientific">Pleurodeles waltl</name>
    <name type="common">Iberian ribbed newt</name>
    <dbReference type="NCBI Taxonomy" id="8319"/>
    <lineage>
        <taxon>Eukaryota</taxon>
        <taxon>Metazoa</taxon>
        <taxon>Chordata</taxon>
        <taxon>Craniata</taxon>
        <taxon>Vertebrata</taxon>
        <taxon>Euteleostomi</taxon>
        <taxon>Amphibia</taxon>
        <taxon>Batrachia</taxon>
        <taxon>Caudata</taxon>
        <taxon>Salamandroidea</taxon>
        <taxon>Salamandridae</taxon>
        <taxon>Pleurodelinae</taxon>
        <taxon>Pleurodeles</taxon>
    </lineage>
</organism>
<feature type="compositionally biased region" description="Basic and acidic residues" evidence="1">
    <location>
        <begin position="1"/>
        <end position="33"/>
    </location>
</feature>
<dbReference type="AlphaFoldDB" id="A0AAV7W340"/>
<gene>
    <name evidence="2" type="ORF">NDU88_002772</name>
</gene>
<reference evidence="2" key="1">
    <citation type="journal article" date="2022" name="bioRxiv">
        <title>Sequencing and chromosome-scale assembly of the giantPleurodeles waltlgenome.</title>
        <authorList>
            <person name="Brown T."/>
            <person name="Elewa A."/>
            <person name="Iarovenko S."/>
            <person name="Subramanian E."/>
            <person name="Araus A.J."/>
            <person name="Petzold A."/>
            <person name="Susuki M."/>
            <person name="Suzuki K.-i.T."/>
            <person name="Hayashi T."/>
            <person name="Toyoda A."/>
            <person name="Oliveira C."/>
            <person name="Osipova E."/>
            <person name="Leigh N.D."/>
            <person name="Simon A."/>
            <person name="Yun M.H."/>
        </authorList>
    </citation>
    <scope>NUCLEOTIDE SEQUENCE</scope>
    <source>
        <strain evidence="2">20211129_DDA</strain>
        <tissue evidence="2">Liver</tissue>
    </source>
</reference>
<dbReference type="Proteomes" id="UP001066276">
    <property type="component" value="Chromosome 1_2"/>
</dbReference>
<dbReference type="EMBL" id="JANPWB010000002">
    <property type="protein sequence ID" value="KAJ1207381.1"/>
    <property type="molecule type" value="Genomic_DNA"/>
</dbReference>
<proteinExistence type="predicted"/>
<protein>
    <submittedName>
        <fullName evidence="2">Uncharacterized protein</fullName>
    </submittedName>
</protein>
<feature type="compositionally biased region" description="Basic and acidic residues" evidence="1">
    <location>
        <begin position="48"/>
        <end position="79"/>
    </location>
</feature>